<gene>
    <name evidence="1" type="ORF">FHX47_000444</name>
</gene>
<dbReference type="Gene3D" id="3.40.50.1010">
    <property type="entry name" value="5'-nuclease"/>
    <property type="match status" value="1"/>
</dbReference>
<dbReference type="InterPro" id="IPR029060">
    <property type="entry name" value="PIN-like_dom_sf"/>
</dbReference>
<organism evidence="1 2">
    <name type="scientific">Garicola koreensis</name>
    <dbReference type="NCBI Taxonomy" id="1262554"/>
    <lineage>
        <taxon>Bacteria</taxon>
        <taxon>Bacillati</taxon>
        <taxon>Actinomycetota</taxon>
        <taxon>Actinomycetes</taxon>
        <taxon>Micrococcales</taxon>
        <taxon>Micrococcaceae</taxon>
        <taxon>Garicola</taxon>
    </lineage>
</organism>
<comment type="caution">
    <text evidence="1">The sequence shown here is derived from an EMBL/GenBank/DDBJ whole genome shotgun (WGS) entry which is preliminary data.</text>
</comment>
<protein>
    <submittedName>
        <fullName evidence="1">Putative nucleic acid-binding protein</fullName>
    </submittedName>
</protein>
<evidence type="ECO:0000313" key="2">
    <source>
        <dbReference type="Proteomes" id="UP000547528"/>
    </source>
</evidence>
<dbReference type="EMBL" id="JACIBT010000001">
    <property type="protein sequence ID" value="MBB3666851.1"/>
    <property type="molecule type" value="Genomic_DNA"/>
</dbReference>
<proteinExistence type="predicted"/>
<sequence length="154" mass="17193">MGLILNTSAIIGWVELQDANLIEWLLENAGEDIPNVHIVTLAELERGVLEAPDEAARSRRADTLNFGRDELRQASFSDTVKQAHLFGIVSSVVSRKVSHNACWITAAALGANDTLVTMDQQLADQLRAASQVANHLSRWLRKRQRQLKVKHFSR</sequence>
<dbReference type="AlphaFoldDB" id="A0A7W5TNT5"/>
<accession>A0A7W5TNT5</accession>
<dbReference type="SUPFAM" id="SSF88723">
    <property type="entry name" value="PIN domain-like"/>
    <property type="match status" value="1"/>
</dbReference>
<name>A0A7W5TNT5_9MICC</name>
<reference evidence="1 2" key="1">
    <citation type="submission" date="2020-08" db="EMBL/GenBank/DDBJ databases">
        <title>Sequencing the genomes of 1000 actinobacteria strains.</title>
        <authorList>
            <person name="Klenk H.-P."/>
        </authorList>
    </citation>
    <scope>NUCLEOTIDE SEQUENCE [LARGE SCALE GENOMIC DNA]</scope>
    <source>
        <strain evidence="1 2">DSM 28238</strain>
    </source>
</reference>
<keyword evidence="2" id="KW-1185">Reference proteome</keyword>
<dbReference type="RefSeq" id="WP_183357245.1">
    <property type="nucleotide sequence ID" value="NZ_BAABKR010000008.1"/>
</dbReference>
<evidence type="ECO:0000313" key="1">
    <source>
        <dbReference type="EMBL" id="MBB3666851.1"/>
    </source>
</evidence>
<dbReference type="Proteomes" id="UP000547528">
    <property type="component" value="Unassembled WGS sequence"/>
</dbReference>